<dbReference type="EC" id="2.1.1.72" evidence="1"/>
<dbReference type="REBASE" id="234756">
    <property type="entry name" value="M.LapRsy01ORF894P"/>
</dbReference>
<dbReference type="PANTHER" id="PTHR30481:SF4">
    <property type="entry name" value="SITE-SPECIFIC DNA-METHYLTRANSFERASE (ADENINE-SPECIFIC)"/>
    <property type="match status" value="1"/>
</dbReference>
<dbReference type="Proteomes" id="UP000218689">
    <property type="component" value="Unassembled WGS sequence"/>
</dbReference>
<protein>
    <recommendedName>
        <fullName evidence="1">site-specific DNA-methyltransferase (adenine-specific)</fullName>
        <ecNumber evidence="1">2.1.1.72</ecNumber>
    </recommendedName>
</protein>
<dbReference type="InterPro" id="IPR029063">
    <property type="entry name" value="SAM-dependent_MTases_sf"/>
</dbReference>
<dbReference type="GO" id="GO:0032259">
    <property type="term" value="P:methylation"/>
    <property type="evidence" value="ECO:0007669"/>
    <property type="project" value="UniProtKB-KW"/>
</dbReference>
<organism evidence="6 7">
    <name type="scientific">Pseudolactococcus reticulitermitis</name>
    <dbReference type="NCBI Taxonomy" id="2025039"/>
    <lineage>
        <taxon>Bacteria</taxon>
        <taxon>Bacillati</taxon>
        <taxon>Bacillota</taxon>
        <taxon>Bacilli</taxon>
        <taxon>Lactobacillales</taxon>
        <taxon>Streptococcaceae</taxon>
        <taxon>Pseudolactococcus</taxon>
    </lineage>
</organism>
<dbReference type="GO" id="GO:0009007">
    <property type="term" value="F:site-specific DNA-methyltransferase (adenine-specific) activity"/>
    <property type="evidence" value="ECO:0007669"/>
    <property type="project" value="UniProtKB-EC"/>
</dbReference>
<keyword evidence="4" id="KW-0949">S-adenosyl-L-methionine</keyword>
<name>A0A224XC92_9LACT</name>
<dbReference type="SUPFAM" id="SSF53335">
    <property type="entry name" value="S-adenosyl-L-methionine-dependent methyltransferases"/>
    <property type="match status" value="1"/>
</dbReference>
<evidence type="ECO:0000256" key="1">
    <source>
        <dbReference type="ARBA" id="ARBA00011900"/>
    </source>
</evidence>
<dbReference type="PIRSF" id="PIRSF000398">
    <property type="entry name" value="M_m6A_EcoRV"/>
    <property type="match status" value="1"/>
</dbReference>
<evidence type="ECO:0000256" key="4">
    <source>
        <dbReference type="ARBA" id="ARBA00022691"/>
    </source>
</evidence>
<evidence type="ECO:0000256" key="5">
    <source>
        <dbReference type="ARBA" id="ARBA00047942"/>
    </source>
</evidence>
<dbReference type="PANTHER" id="PTHR30481">
    <property type="entry name" value="DNA ADENINE METHYLASE"/>
    <property type="match status" value="1"/>
</dbReference>
<comment type="caution">
    <text evidence="6">The sequence shown here is derived from an EMBL/GenBank/DDBJ whole genome shotgun (WGS) entry which is preliminary data.</text>
</comment>
<proteinExistence type="predicted"/>
<dbReference type="InterPro" id="IPR002052">
    <property type="entry name" value="DNA_methylase_N6_adenine_CS"/>
</dbReference>
<dbReference type="PROSITE" id="PS00092">
    <property type="entry name" value="N6_MTASE"/>
    <property type="match status" value="1"/>
</dbReference>
<comment type="catalytic activity">
    <reaction evidence="5">
        <text>a 2'-deoxyadenosine in DNA + S-adenosyl-L-methionine = an N(6)-methyl-2'-deoxyadenosine in DNA + S-adenosyl-L-homocysteine + H(+)</text>
        <dbReference type="Rhea" id="RHEA:15197"/>
        <dbReference type="Rhea" id="RHEA-COMP:12418"/>
        <dbReference type="Rhea" id="RHEA-COMP:12419"/>
        <dbReference type="ChEBI" id="CHEBI:15378"/>
        <dbReference type="ChEBI" id="CHEBI:57856"/>
        <dbReference type="ChEBI" id="CHEBI:59789"/>
        <dbReference type="ChEBI" id="CHEBI:90615"/>
        <dbReference type="ChEBI" id="CHEBI:90616"/>
        <dbReference type="EC" id="2.1.1.72"/>
    </reaction>
</comment>
<dbReference type="RefSeq" id="WP_094784358.1">
    <property type="nucleotide sequence ID" value="NZ_BEDT01000002.1"/>
</dbReference>
<dbReference type="OrthoDB" id="9805629at2"/>
<evidence type="ECO:0000256" key="3">
    <source>
        <dbReference type="ARBA" id="ARBA00022679"/>
    </source>
</evidence>
<dbReference type="GO" id="GO:0043565">
    <property type="term" value="F:sequence-specific DNA binding"/>
    <property type="evidence" value="ECO:0007669"/>
    <property type="project" value="TreeGrafter"/>
</dbReference>
<keyword evidence="3" id="KW-0808">Transferase</keyword>
<dbReference type="AlphaFoldDB" id="A0A224XC92"/>
<keyword evidence="7" id="KW-1185">Reference proteome</keyword>
<dbReference type="GO" id="GO:0006298">
    <property type="term" value="P:mismatch repair"/>
    <property type="evidence" value="ECO:0007669"/>
    <property type="project" value="TreeGrafter"/>
</dbReference>
<accession>A0A224XC92</accession>
<dbReference type="InterPro" id="IPR012263">
    <property type="entry name" value="M_m6A_EcoRV"/>
</dbReference>
<evidence type="ECO:0000256" key="2">
    <source>
        <dbReference type="ARBA" id="ARBA00022603"/>
    </source>
</evidence>
<sequence>MNRVLNYPGSKWSSAERIINLFPTHKAYLEPFAGSLAVFLNKPPDVLETINDIDGRLINMWRVMRNQPEELARLVELTPYSRKEYELSKLKSDVDLEDARRILIKCWFSVGGKSDGGFRRNVKWTGPYNTKTWQSMPSRIIQAAERLKDAQIECSNAIELIEKMNDVDTLIYADPPYLNETVSSKTHYKFGMADEQHLALLSALKNHRGPVILSGYNSGLYAEELNGWAKIEFDSATGNVGQKKKIAIECLWCNFDPVEQMNIFDID</sequence>
<dbReference type="PRINTS" id="PR00505">
    <property type="entry name" value="D12N6MTFRASE"/>
</dbReference>
<dbReference type="Pfam" id="PF02086">
    <property type="entry name" value="MethyltransfD12"/>
    <property type="match status" value="1"/>
</dbReference>
<dbReference type="InterPro" id="IPR012327">
    <property type="entry name" value="MeTrfase_D12"/>
</dbReference>
<dbReference type="Gene3D" id="3.40.50.150">
    <property type="entry name" value="Vaccinia Virus protein VP39"/>
    <property type="match status" value="2"/>
</dbReference>
<gene>
    <name evidence="6" type="ORF">RsY01_894</name>
</gene>
<reference evidence="7" key="1">
    <citation type="submission" date="2017-08" db="EMBL/GenBank/DDBJ databases">
        <title>Draft genome sequence of Lactococcus sp. strain Rs-Y01, isolated from the gut of the lower termite Reticulitermes speratus.</title>
        <authorList>
            <person name="Ohkuma M."/>
            <person name="Yuki M."/>
        </authorList>
    </citation>
    <scope>NUCLEOTIDE SEQUENCE [LARGE SCALE GENOMIC DNA]</scope>
    <source>
        <strain evidence="7">Rs-Y01</strain>
    </source>
</reference>
<dbReference type="EMBL" id="BEDT01000002">
    <property type="protein sequence ID" value="GAX47295.1"/>
    <property type="molecule type" value="Genomic_DNA"/>
</dbReference>
<keyword evidence="2" id="KW-0489">Methyltransferase</keyword>
<evidence type="ECO:0000313" key="6">
    <source>
        <dbReference type="EMBL" id="GAX47295.1"/>
    </source>
</evidence>
<dbReference type="GO" id="GO:1904047">
    <property type="term" value="F:S-adenosyl-L-methionine binding"/>
    <property type="evidence" value="ECO:0007669"/>
    <property type="project" value="TreeGrafter"/>
</dbReference>
<evidence type="ECO:0000313" key="7">
    <source>
        <dbReference type="Proteomes" id="UP000218689"/>
    </source>
</evidence>
<dbReference type="GO" id="GO:0009307">
    <property type="term" value="P:DNA restriction-modification system"/>
    <property type="evidence" value="ECO:0007669"/>
    <property type="project" value="InterPro"/>
</dbReference>